<dbReference type="AlphaFoldDB" id="F9WG54"/>
<organism evidence="5 6">
    <name type="scientific">Trypanosoma congolense (strain IL3000)</name>
    <dbReference type="NCBI Taxonomy" id="1068625"/>
    <lineage>
        <taxon>Eukaryota</taxon>
        <taxon>Discoba</taxon>
        <taxon>Euglenozoa</taxon>
        <taxon>Kinetoplastea</taxon>
        <taxon>Metakinetoplastina</taxon>
        <taxon>Trypanosomatida</taxon>
        <taxon>Trypanosomatidae</taxon>
        <taxon>Trypanosoma</taxon>
        <taxon>Nannomonas</taxon>
    </lineage>
</organism>
<dbReference type="GO" id="GO:0003735">
    <property type="term" value="F:structural constituent of ribosome"/>
    <property type="evidence" value="ECO:0007669"/>
    <property type="project" value="InterPro"/>
</dbReference>
<dbReference type="InterPro" id="IPR001787">
    <property type="entry name" value="Ribosomal_bL21"/>
</dbReference>
<dbReference type="InterPro" id="IPR036164">
    <property type="entry name" value="bL21-like_sf"/>
</dbReference>
<protein>
    <recommendedName>
        <fullName evidence="4">Large ribosomal subunit protein bL21m</fullName>
    </recommendedName>
</protein>
<keyword evidence="6" id="KW-1185">Reference proteome</keyword>
<evidence type="ECO:0000256" key="4">
    <source>
        <dbReference type="ARBA" id="ARBA00044129"/>
    </source>
</evidence>
<evidence type="ECO:0000256" key="3">
    <source>
        <dbReference type="ARBA" id="ARBA00023274"/>
    </source>
</evidence>
<dbReference type="OMA" id="HQYKVSP"/>
<sequence length="186" mass="20950">MNLVPNRVHCPDSLITRTLEPFLGGPKFAVLSCGNHQYKVAVGDVIAVQRLRAEIGSRIALKKVLMVGGSRFTAVGRPFLEGVRVTADVEEQKRMRNVVSLFATPGRRNVRWVDAPHAATIIRIREIFYSPNIVGEVDKYKGELQAVFRPEQHTNPVYPMDDGYDIFRKRDTEAVEDATTFLDLLK</sequence>
<reference evidence="6" key="1">
    <citation type="submission" date="2011-07" db="EMBL/GenBank/DDBJ databases">
        <title>Divergent evolution of antigenic variation in African trypanosomes.</title>
        <authorList>
            <person name="Jackson A.P."/>
            <person name="Berry A."/>
            <person name="Allison H.C."/>
            <person name="Burton P."/>
            <person name="Anderson J."/>
            <person name="Aslett M."/>
            <person name="Brown R."/>
            <person name="Corton N."/>
            <person name="Harris D."/>
            <person name="Hauser H."/>
            <person name="Gamble J."/>
            <person name="Gilderthorp R."/>
            <person name="McQuillan J."/>
            <person name="Quail M.A."/>
            <person name="Sanders M."/>
            <person name="Van Tonder A."/>
            <person name="Ginger M.L."/>
            <person name="Donelson J.E."/>
            <person name="Field M.C."/>
            <person name="Barry J.D."/>
            <person name="Berriman M."/>
            <person name="Hertz-Fowler C."/>
        </authorList>
    </citation>
    <scope>NUCLEOTIDE SEQUENCE [LARGE SCALE GENOMIC DNA]</scope>
    <source>
        <strain evidence="6">IL3000</strain>
    </source>
</reference>
<dbReference type="NCBIfam" id="TIGR00061">
    <property type="entry name" value="L21"/>
    <property type="match status" value="1"/>
</dbReference>
<evidence type="ECO:0000313" key="5">
    <source>
        <dbReference type="EMBL" id="CCD16288.1"/>
    </source>
</evidence>
<evidence type="ECO:0000256" key="2">
    <source>
        <dbReference type="ARBA" id="ARBA00022980"/>
    </source>
</evidence>
<proteinExistence type="inferred from homology"/>
<name>F9WG54_TRYCI</name>
<dbReference type="GO" id="GO:0003723">
    <property type="term" value="F:RNA binding"/>
    <property type="evidence" value="ECO:0007669"/>
    <property type="project" value="InterPro"/>
</dbReference>
<dbReference type="InterPro" id="IPR028909">
    <property type="entry name" value="bL21-like"/>
</dbReference>
<dbReference type="PANTHER" id="PTHR21349:SF0">
    <property type="entry name" value="LARGE RIBOSOMAL SUBUNIT PROTEIN BL21M"/>
    <property type="match status" value="1"/>
</dbReference>
<dbReference type="GO" id="GO:0005762">
    <property type="term" value="C:mitochondrial large ribosomal subunit"/>
    <property type="evidence" value="ECO:0007669"/>
    <property type="project" value="TreeGrafter"/>
</dbReference>
<comment type="similarity">
    <text evidence="1">Belongs to the bacterial ribosomal protein bL21 family.</text>
</comment>
<keyword evidence="3" id="KW-0687">Ribonucleoprotein</keyword>
<dbReference type="EMBL" id="CAEQ01002232">
    <property type="protein sequence ID" value="CCD16288.1"/>
    <property type="molecule type" value="Genomic_DNA"/>
</dbReference>
<comment type="caution">
    <text evidence="5">The sequence shown here is derived from an EMBL/GenBank/DDBJ whole genome shotgun (WGS) entry which is preliminary data.</text>
</comment>
<dbReference type="SUPFAM" id="SSF141091">
    <property type="entry name" value="L21p-like"/>
    <property type="match status" value="1"/>
</dbReference>
<keyword evidence="2" id="KW-0689">Ribosomal protein</keyword>
<dbReference type="Proteomes" id="UP000000702">
    <property type="component" value="Unassembled WGS sequence"/>
</dbReference>
<dbReference type="PANTHER" id="PTHR21349">
    <property type="entry name" value="50S RIBOSOMAL PROTEIN L21"/>
    <property type="match status" value="1"/>
</dbReference>
<dbReference type="VEuPathDB" id="TriTrypDB:TcIL3000_0_00020"/>
<reference evidence="5 6" key="2">
    <citation type="journal article" date="2012" name="Proc. Natl. Acad. Sci. U.S.A.">
        <title>Antigenic diversity is generated by distinct evolutionary mechanisms in African trypanosome species.</title>
        <authorList>
            <person name="Jackson A.P."/>
            <person name="Berry A."/>
            <person name="Aslett M."/>
            <person name="Allison H.C."/>
            <person name="Burton P."/>
            <person name="Vavrova-Anderson J."/>
            <person name="Brown R."/>
            <person name="Browne H."/>
            <person name="Corton N."/>
            <person name="Hauser H."/>
            <person name="Gamble J."/>
            <person name="Gilderthorp R."/>
            <person name="Marcello L."/>
            <person name="McQuillan J."/>
            <person name="Otto T.D."/>
            <person name="Quail M.A."/>
            <person name="Sanders M.J."/>
            <person name="van Tonder A."/>
            <person name="Ginger M.L."/>
            <person name="Field M.C."/>
            <person name="Barry J.D."/>
            <person name="Hertz-Fowler C."/>
            <person name="Berriman M."/>
        </authorList>
    </citation>
    <scope>NUCLEOTIDE SEQUENCE [LARGE SCALE GENOMIC DNA]</scope>
    <source>
        <strain evidence="5 6">IL3000</strain>
    </source>
</reference>
<dbReference type="GO" id="GO:0006412">
    <property type="term" value="P:translation"/>
    <property type="evidence" value="ECO:0007669"/>
    <property type="project" value="InterPro"/>
</dbReference>
<dbReference type="Pfam" id="PF00829">
    <property type="entry name" value="Ribosomal_L21p"/>
    <property type="match status" value="1"/>
</dbReference>
<evidence type="ECO:0000313" key="6">
    <source>
        <dbReference type="Proteomes" id="UP000000702"/>
    </source>
</evidence>
<evidence type="ECO:0000256" key="1">
    <source>
        <dbReference type="ARBA" id="ARBA00008563"/>
    </source>
</evidence>
<gene>
    <name evidence="5" type="ORF">TCIL3000_0_00020</name>
</gene>
<accession>F9WG54</accession>